<dbReference type="InterPro" id="IPR036034">
    <property type="entry name" value="PDZ_sf"/>
</dbReference>
<dbReference type="Pfam" id="PF19238">
    <property type="entry name" value="Radical_SAM_2"/>
    <property type="match status" value="1"/>
</dbReference>
<dbReference type="Proteomes" id="UP000199135">
    <property type="component" value="Unassembled WGS sequence"/>
</dbReference>
<evidence type="ECO:0000259" key="2">
    <source>
        <dbReference type="Pfam" id="PF19238"/>
    </source>
</evidence>
<dbReference type="InterPro" id="IPR007549">
    <property type="entry name" value="DUF512"/>
</dbReference>
<keyword evidence="6" id="KW-1185">Reference proteome</keyword>
<sequence>MSSDLAYDGKQRSDYASTRERADGAWIKFVEDGSPAWEAGLEPGMRIDSVNGARLTDIISWRWEASDQIAELEVFVPEALGLDESGAFACTLERDLGQDWGVEFTDVLFDGIRTCRNACKFCFMRMLPEDARASLTLRDDDFRLSFLQGNFVTLTNVDDEDLRRIIECRMEPMNVSIHAISPDVRRSLIGRNADRGIEVLERLCEAGIEVHGQIVLCAGINDGEELRKTLSWVEAHDNVTSLALVPMGYTKYSKMFSESFSEDVEASRAVVRLIEPYQQRARERLGITRFQLSDEFYVDARLPVPPAESYDGYPQFYDGIGMLRSFLDEGADIAESRPELLAEAALRVCSAEEGGRSGALLVCGEAALEVTQVFLELWESVAREAGVPFAIEAQAIRNDYYGGDVNVTGLIVSCDLLAQLPQDLSGKTVLLPEVMFNFDKMTLDGDTQAHVMSEIERRGGRGVVSVPSPAHIVESLRQS</sequence>
<reference evidence="5 6" key="2">
    <citation type="submission" date="2016-10" db="EMBL/GenBank/DDBJ databases">
        <authorList>
            <person name="Varghese N."/>
            <person name="Submissions S."/>
        </authorList>
    </citation>
    <scope>NUCLEOTIDE SEQUENCE [LARGE SCALE GENOMIC DNA]</scope>
    <source>
        <strain evidence="5">KHGC19</strain>
        <strain evidence="3 6">WCP15</strain>
    </source>
</reference>
<dbReference type="EMBL" id="FOGP01000005">
    <property type="protein sequence ID" value="SER61531.1"/>
    <property type="molecule type" value="Genomic_DNA"/>
</dbReference>
<dbReference type="AlphaFoldDB" id="A0A1H9QLS6"/>
<organism evidence="4 5">
    <name type="scientific">Parafannyhessea umbonata</name>
    <dbReference type="NCBI Taxonomy" id="604330"/>
    <lineage>
        <taxon>Bacteria</taxon>
        <taxon>Bacillati</taxon>
        <taxon>Actinomycetota</taxon>
        <taxon>Coriobacteriia</taxon>
        <taxon>Coriobacteriales</taxon>
        <taxon>Atopobiaceae</taxon>
        <taxon>Parafannyhessea</taxon>
    </lineage>
</organism>
<protein>
    <submittedName>
        <fullName evidence="3 4">Radical SAM enzyme, TIGR03279 family</fullName>
    </submittedName>
</protein>
<dbReference type="InterPro" id="IPR013785">
    <property type="entry name" value="Aldolase_TIM"/>
</dbReference>
<evidence type="ECO:0000313" key="4">
    <source>
        <dbReference type="EMBL" id="SER61531.1"/>
    </source>
</evidence>
<feature type="domain" description="DUF512" evidence="1">
    <location>
        <begin position="245"/>
        <end position="455"/>
    </location>
</feature>
<dbReference type="Proteomes" id="UP000199128">
    <property type="component" value="Unassembled WGS sequence"/>
</dbReference>
<gene>
    <name evidence="4" type="ORF">SAMN05216446_1478</name>
    <name evidence="3" type="ORF">SAMN05216447_10716</name>
</gene>
<proteinExistence type="predicted"/>
<dbReference type="Pfam" id="PF04459">
    <property type="entry name" value="DUF512"/>
    <property type="match status" value="1"/>
</dbReference>
<dbReference type="SUPFAM" id="SSF102114">
    <property type="entry name" value="Radical SAM enzymes"/>
    <property type="match status" value="1"/>
</dbReference>
<dbReference type="SUPFAM" id="SSF50156">
    <property type="entry name" value="PDZ domain-like"/>
    <property type="match status" value="1"/>
</dbReference>
<reference evidence="4" key="1">
    <citation type="submission" date="2016-10" db="EMBL/GenBank/DDBJ databases">
        <authorList>
            <person name="de Groot N.N."/>
        </authorList>
    </citation>
    <scope>NUCLEOTIDE SEQUENCE [LARGE SCALE GENOMIC DNA]</scope>
    <source>
        <strain evidence="4">KHGC19</strain>
    </source>
</reference>
<evidence type="ECO:0000313" key="5">
    <source>
        <dbReference type="Proteomes" id="UP000199128"/>
    </source>
</evidence>
<dbReference type="InterPro" id="IPR045375">
    <property type="entry name" value="Put_radical_SAM-like_N"/>
</dbReference>
<evidence type="ECO:0000313" key="3">
    <source>
        <dbReference type="EMBL" id="SEH60519.1"/>
    </source>
</evidence>
<dbReference type="RefSeq" id="WP_078687675.1">
    <property type="nucleotide sequence ID" value="NZ_FNWT01000007.1"/>
</dbReference>
<feature type="domain" description="Putative radical SAM N-terminal" evidence="2">
    <location>
        <begin position="95"/>
        <end position="241"/>
    </location>
</feature>
<dbReference type="EMBL" id="FNWT01000007">
    <property type="protein sequence ID" value="SEH60519.1"/>
    <property type="molecule type" value="Genomic_DNA"/>
</dbReference>
<evidence type="ECO:0000313" key="6">
    <source>
        <dbReference type="Proteomes" id="UP000199135"/>
    </source>
</evidence>
<evidence type="ECO:0000259" key="1">
    <source>
        <dbReference type="Pfam" id="PF04459"/>
    </source>
</evidence>
<name>A0A1H9QLS6_9ACTN</name>
<dbReference type="Gene3D" id="3.20.20.70">
    <property type="entry name" value="Aldolase class I"/>
    <property type="match status" value="1"/>
</dbReference>
<dbReference type="Gene3D" id="2.30.42.10">
    <property type="match status" value="1"/>
</dbReference>
<dbReference type="InterPro" id="IPR058240">
    <property type="entry name" value="rSAM_sf"/>
</dbReference>
<accession>A0A1H9QLS6</accession>